<keyword evidence="2" id="KW-1185">Reference proteome</keyword>
<reference evidence="1" key="1">
    <citation type="journal article" date="2023" name="Mol. Phylogenet. Evol.">
        <title>Genome-scale phylogeny and comparative genomics of the fungal order Sordariales.</title>
        <authorList>
            <person name="Hensen N."/>
            <person name="Bonometti L."/>
            <person name="Westerberg I."/>
            <person name="Brannstrom I.O."/>
            <person name="Guillou S."/>
            <person name="Cros-Aarteil S."/>
            <person name="Calhoun S."/>
            <person name="Haridas S."/>
            <person name="Kuo A."/>
            <person name="Mondo S."/>
            <person name="Pangilinan J."/>
            <person name="Riley R."/>
            <person name="LaButti K."/>
            <person name="Andreopoulos B."/>
            <person name="Lipzen A."/>
            <person name="Chen C."/>
            <person name="Yan M."/>
            <person name="Daum C."/>
            <person name="Ng V."/>
            <person name="Clum A."/>
            <person name="Steindorff A."/>
            <person name="Ohm R.A."/>
            <person name="Martin F."/>
            <person name="Silar P."/>
            <person name="Natvig D.O."/>
            <person name="Lalanne C."/>
            <person name="Gautier V."/>
            <person name="Ament-Velasquez S.L."/>
            <person name="Kruys A."/>
            <person name="Hutchinson M.I."/>
            <person name="Powell A.J."/>
            <person name="Barry K."/>
            <person name="Miller A.N."/>
            <person name="Grigoriev I.V."/>
            <person name="Debuchy R."/>
            <person name="Gladieux P."/>
            <person name="Hiltunen Thoren M."/>
            <person name="Johannesson H."/>
        </authorList>
    </citation>
    <scope>NUCLEOTIDE SEQUENCE</scope>
    <source>
        <strain evidence="1">SMH4131-1</strain>
    </source>
</reference>
<comment type="caution">
    <text evidence="1">The sequence shown here is derived from an EMBL/GenBank/DDBJ whole genome shotgun (WGS) entry which is preliminary data.</text>
</comment>
<organism evidence="1 2">
    <name type="scientific">Cercophora scortea</name>
    <dbReference type="NCBI Taxonomy" id="314031"/>
    <lineage>
        <taxon>Eukaryota</taxon>
        <taxon>Fungi</taxon>
        <taxon>Dikarya</taxon>
        <taxon>Ascomycota</taxon>
        <taxon>Pezizomycotina</taxon>
        <taxon>Sordariomycetes</taxon>
        <taxon>Sordariomycetidae</taxon>
        <taxon>Sordariales</taxon>
        <taxon>Lasiosphaeriaceae</taxon>
        <taxon>Cercophora</taxon>
    </lineage>
</organism>
<reference evidence="1" key="2">
    <citation type="submission" date="2023-06" db="EMBL/GenBank/DDBJ databases">
        <authorList>
            <consortium name="Lawrence Berkeley National Laboratory"/>
            <person name="Haridas S."/>
            <person name="Hensen N."/>
            <person name="Bonometti L."/>
            <person name="Westerberg I."/>
            <person name="Brannstrom I.O."/>
            <person name="Guillou S."/>
            <person name="Cros-Aarteil S."/>
            <person name="Calhoun S."/>
            <person name="Kuo A."/>
            <person name="Mondo S."/>
            <person name="Pangilinan J."/>
            <person name="Riley R."/>
            <person name="Labutti K."/>
            <person name="Andreopoulos B."/>
            <person name="Lipzen A."/>
            <person name="Chen C."/>
            <person name="Yanf M."/>
            <person name="Daum C."/>
            <person name="Ng V."/>
            <person name="Clum A."/>
            <person name="Steindorff A."/>
            <person name="Ohm R."/>
            <person name="Martin F."/>
            <person name="Silar P."/>
            <person name="Natvig D."/>
            <person name="Lalanne C."/>
            <person name="Gautier V."/>
            <person name="Ament-Velasquez S.L."/>
            <person name="Kruys A."/>
            <person name="Hutchinson M.I."/>
            <person name="Powell A.J."/>
            <person name="Barry K."/>
            <person name="Miller A.N."/>
            <person name="Grigoriev I.V."/>
            <person name="Debuchy R."/>
            <person name="Gladieux P."/>
            <person name="Thoren M.H."/>
            <person name="Johannesson H."/>
        </authorList>
    </citation>
    <scope>NUCLEOTIDE SEQUENCE</scope>
    <source>
        <strain evidence="1">SMH4131-1</strain>
    </source>
</reference>
<gene>
    <name evidence="1" type="ORF">B0T19DRAFT_457475</name>
</gene>
<proteinExistence type="predicted"/>
<protein>
    <submittedName>
        <fullName evidence="1">Uncharacterized protein</fullName>
    </submittedName>
</protein>
<accession>A0AAE0IXZ4</accession>
<evidence type="ECO:0000313" key="2">
    <source>
        <dbReference type="Proteomes" id="UP001286456"/>
    </source>
</evidence>
<dbReference type="AlphaFoldDB" id="A0AAE0IXZ4"/>
<sequence length="520" mass="57255">MADTCTAQDDSWASRCGGGEVKVGWDKDNCNGRSYTGKSICCPASEPVAHRRCSWRGGEENANCNGQCSEGEVQLWASKWGGGGNVNKCYRGTKALCCEADFQGQYCGSLNPYSYLCCPKPAALTDCQYRGTAAFDCRDAQCRDDEVAVDFSPNGDSAYQCPYSKQKVGCCKINIPKPPRSETACPEYDWCEAFPYECALEQDDAMGSDRHGVLEPRGGDPRTFPSSNGINGIDSRRYRPRSDFIQWGLRRTAQLPFYIVSEICERTDVLKKVASVLAQFPKALDVEHPIDLQVVMRFIESCVTGLLPGGGRSVLLKITADYFNTYFTGSWELPANLPLVSPTSPDLRSCVARIFEALGSITNMAPFFLADSETNQIKGSFIGLQEPMKLAKLKRLVVDSLAGGSGAAAAERKWMSYVRKSIPVFKYLQDPEVSASFAAVAANIRAQLVIIETYTSVFGGTGLVHHWDEYWAALMVAVPRFARQTVTDYIHAAIAVYNERQPADYVAKMQIFNAWIQSGN</sequence>
<evidence type="ECO:0000313" key="1">
    <source>
        <dbReference type="EMBL" id="KAK3332586.1"/>
    </source>
</evidence>
<dbReference type="EMBL" id="JAUEPO010000002">
    <property type="protein sequence ID" value="KAK3332586.1"/>
    <property type="molecule type" value="Genomic_DNA"/>
</dbReference>
<name>A0AAE0IXZ4_9PEZI</name>
<dbReference type="Proteomes" id="UP001286456">
    <property type="component" value="Unassembled WGS sequence"/>
</dbReference>